<dbReference type="InterPro" id="IPR036191">
    <property type="entry name" value="RRF_sf"/>
</dbReference>
<dbReference type="PANTHER" id="PTHR20982">
    <property type="entry name" value="RIBOSOME RECYCLING FACTOR"/>
    <property type="match status" value="1"/>
</dbReference>
<reference evidence="11" key="1">
    <citation type="journal article" date="2022" name="DNA Res.">
        <title>Genome analysis of five recently described species of the CUG-Ser clade uncovers Candida theae as a new hybrid lineage with pathogenic potential in the Candida parapsilosis species complex.</title>
        <authorList>
            <person name="Mixao V."/>
            <person name="Del Olmo V."/>
            <person name="Hegedusova E."/>
            <person name="Saus E."/>
            <person name="Pryszcz L."/>
            <person name="Cillingova A."/>
            <person name="Nosek J."/>
            <person name="Gabaldon T."/>
        </authorList>
    </citation>
    <scope>NUCLEOTIDE SEQUENCE</scope>
    <source>
        <strain evidence="11">CBS 10844</strain>
    </source>
</reference>
<evidence type="ECO:0000313" key="12">
    <source>
        <dbReference type="Proteomes" id="UP001202479"/>
    </source>
</evidence>
<feature type="compositionally biased region" description="Basic residues" evidence="8">
    <location>
        <begin position="372"/>
        <end position="384"/>
    </location>
</feature>
<dbReference type="Gene3D" id="1.10.132.20">
    <property type="entry name" value="Ribosome-recycling factor"/>
    <property type="match status" value="1"/>
</dbReference>
<feature type="region of interest" description="Disordered" evidence="8">
    <location>
        <begin position="372"/>
        <end position="397"/>
    </location>
</feature>
<organism evidence="11 12">
    <name type="scientific">Candida oxycetoniae</name>
    <dbReference type="NCBI Taxonomy" id="497107"/>
    <lineage>
        <taxon>Eukaryota</taxon>
        <taxon>Fungi</taxon>
        <taxon>Dikarya</taxon>
        <taxon>Ascomycota</taxon>
        <taxon>Saccharomycotina</taxon>
        <taxon>Pichiomycetes</taxon>
        <taxon>Debaryomycetaceae</taxon>
        <taxon>Candida/Lodderomyces clade</taxon>
        <taxon>Candida</taxon>
    </lineage>
</organism>
<dbReference type="Pfam" id="PF12333">
    <property type="entry name" value="Ipi1_N"/>
    <property type="match status" value="1"/>
</dbReference>
<dbReference type="InterPro" id="IPR024679">
    <property type="entry name" value="Ipi1_N"/>
</dbReference>
<evidence type="ECO:0000256" key="3">
    <source>
        <dbReference type="ARBA" id="ARBA00011141"/>
    </source>
</evidence>
<keyword evidence="12" id="KW-1185">Reference proteome</keyword>
<comment type="subunit">
    <text evidence="3">Component of the RIX1 complex, composed of IPI1, RIX1/IPI2 and IPI3 in a 1:2:2 stoichiometry. The complex interacts (via RIX1) with MDN1 (via its hexameric AAA ATPase ring) and the pre-60S ribosome particles.</text>
</comment>
<comment type="function">
    <text evidence="6">Necessary for protein synthesis in mitochondria. Functions as a ribosome recycling factor in mitochondria.</text>
</comment>
<dbReference type="Pfam" id="PF01765">
    <property type="entry name" value="RRF"/>
    <property type="match status" value="1"/>
</dbReference>
<dbReference type="InterPro" id="IPR011989">
    <property type="entry name" value="ARM-like"/>
</dbReference>
<sequence>MASKRKQKEKQKDFKKAKLKVGKTAQKPDNYTDISFKSKTITLPGQSITTVHITGFNDLAHQLSLTKHYSSSTRKEVLTNITQNLPSSPSAYKQIISSVIPLILDESKQVRMELMSLLAEIGLVQPGLLDLHKRSIVLFIISAMTHIQPDIRNTSTQFLNILIKYADLKSYFVKILRNFFVLMTWSLKDDSRSKSVLITTSSSILLGANSKKARVNHLQALSRFLEMTLKRDFGENTKCAETSTTRLIITTHPQTEKYLFPSIPQAFAPLNLFGNEMKSELLTTGGSVDLKELDSITTEDINTRLSIMRDVFKDRMLTNLNGLSKEGGEVGRELAAPSLRCLGTTRPMVSARSFLPNHLLCSNIHTSSSLFAKKKSKGKGKHKKSERENELDESDEYEGVTPTIDFRDATDRFESYLSKFRKSANEIKLGKLNPKIFDGLMINVGNNKDVQEVPFPSVAQTSVRGRNFIITTFDPSNAQSIINAIIGSGLNMSGTVDPQNKMNIKIPLPPITQETKQNSVKLLKQLFEKTKSNKTGSLASVRGDIRQNFNRDLKHHKISDYEKEQLNELEKLHKSYLEKLHDAFVEFEKSILN</sequence>
<comment type="similarity">
    <text evidence="2">Belongs to the RRF family.</text>
</comment>
<evidence type="ECO:0000256" key="5">
    <source>
        <dbReference type="ARBA" id="ARBA00022917"/>
    </source>
</evidence>
<dbReference type="PANTHER" id="PTHR20982:SF3">
    <property type="entry name" value="MITOCHONDRIAL RIBOSOME RECYCLING FACTOR PSEUDO 1"/>
    <property type="match status" value="1"/>
</dbReference>
<dbReference type="Proteomes" id="UP001202479">
    <property type="component" value="Unassembled WGS sequence"/>
</dbReference>
<evidence type="ECO:0000259" key="10">
    <source>
        <dbReference type="Pfam" id="PF12333"/>
    </source>
</evidence>
<evidence type="ECO:0000256" key="6">
    <source>
        <dbReference type="ARBA" id="ARBA00024909"/>
    </source>
</evidence>
<dbReference type="InterPro" id="IPR002661">
    <property type="entry name" value="Ribosome_recyc_fac"/>
</dbReference>
<comment type="function">
    <text evidence="1">Component of the RIX1 complex required for processing of ITS2 sequences from 35S pre-rRNA.</text>
</comment>
<dbReference type="Gene3D" id="1.25.10.10">
    <property type="entry name" value="Leucine-rich Repeat Variant"/>
    <property type="match status" value="1"/>
</dbReference>
<feature type="region of interest" description="Disordered" evidence="8">
    <location>
        <begin position="1"/>
        <end position="21"/>
    </location>
</feature>
<dbReference type="GeneID" id="73378838"/>
<evidence type="ECO:0000256" key="1">
    <source>
        <dbReference type="ARBA" id="ARBA00002355"/>
    </source>
</evidence>
<evidence type="ECO:0000256" key="7">
    <source>
        <dbReference type="ARBA" id="ARBA00033107"/>
    </source>
</evidence>
<dbReference type="AlphaFoldDB" id="A0AAI9T062"/>
<comment type="caution">
    <text evidence="11">The sequence shown here is derived from an EMBL/GenBank/DDBJ whole genome shotgun (WGS) entry which is preliminary data.</text>
</comment>
<dbReference type="InterPro" id="IPR023584">
    <property type="entry name" value="Ribosome_recyc_fac_dom"/>
</dbReference>
<dbReference type="GO" id="GO:0006412">
    <property type="term" value="P:translation"/>
    <property type="evidence" value="ECO:0007669"/>
    <property type="project" value="UniProtKB-KW"/>
</dbReference>
<evidence type="ECO:0000313" key="11">
    <source>
        <dbReference type="EMBL" id="KAI3406002.2"/>
    </source>
</evidence>
<protein>
    <recommendedName>
        <fullName evidence="4">Ribosome-recycling factor, mitochondrial</fullName>
    </recommendedName>
    <alternativeName>
        <fullName evidence="7">Ribosome-releasing factor, mitochondrial</fullName>
    </alternativeName>
</protein>
<evidence type="ECO:0000256" key="8">
    <source>
        <dbReference type="SAM" id="MobiDB-lite"/>
    </source>
</evidence>
<evidence type="ECO:0000259" key="9">
    <source>
        <dbReference type="Pfam" id="PF01765"/>
    </source>
</evidence>
<dbReference type="GO" id="GO:0043023">
    <property type="term" value="F:ribosomal large subunit binding"/>
    <property type="evidence" value="ECO:0007669"/>
    <property type="project" value="TreeGrafter"/>
</dbReference>
<proteinExistence type="inferred from homology"/>
<gene>
    <name evidence="11" type="ORF">KGF56_001221</name>
</gene>
<feature type="domain" description="Pre-rRNA-processing protein Ipi1 N-terminal" evidence="10">
    <location>
        <begin position="129"/>
        <end position="225"/>
    </location>
</feature>
<dbReference type="EMBL" id="JAHUZD010000026">
    <property type="protein sequence ID" value="KAI3406002.2"/>
    <property type="molecule type" value="Genomic_DNA"/>
</dbReference>
<dbReference type="RefSeq" id="XP_049181747.1">
    <property type="nucleotide sequence ID" value="XM_049322322.1"/>
</dbReference>
<dbReference type="Gene3D" id="3.30.1360.40">
    <property type="match status" value="1"/>
</dbReference>
<dbReference type="InterPro" id="IPR016024">
    <property type="entry name" value="ARM-type_fold"/>
</dbReference>
<evidence type="ECO:0000256" key="4">
    <source>
        <dbReference type="ARBA" id="ARBA00020581"/>
    </source>
</evidence>
<accession>A0AAI9T062</accession>
<evidence type="ECO:0000256" key="2">
    <source>
        <dbReference type="ARBA" id="ARBA00005912"/>
    </source>
</evidence>
<dbReference type="SUPFAM" id="SSF55194">
    <property type="entry name" value="Ribosome recycling factor, RRF"/>
    <property type="match status" value="1"/>
</dbReference>
<dbReference type="GO" id="GO:0005739">
    <property type="term" value="C:mitochondrion"/>
    <property type="evidence" value="ECO:0007669"/>
    <property type="project" value="TreeGrafter"/>
</dbReference>
<name>A0AAI9T062_9ASCO</name>
<dbReference type="SUPFAM" id="SSF48371">
    <property type="entry name" value="ARM repeat"/>
    <property type="match status" value="1"/>
</dbReference>
<feature type="domain" description="Ribosome recycling factor" evidence="9">
    <location>
        <begin position="421"/>
        <end position="592"/>
    </location>
</feature>
<keyword evidence="5" id="KW-0648">Protein biosynthesis</keyword>